<organism evidence="2 3">
    <name type="scientific">Moorena producens (strain JHB)</name>
    <dbReference type="NCBI Taxonomy" id="1454205"/>
    <lineage>
        <taxon>Bacteria</taxon>
        <taxon>Bacillati</taxon>
        <taxon>Cyanobacteriota</taxon>
        <taxon>Cyanophyceae</taxon>
        <taxon>Coleofasciculales</taxon>
        <taxon>Coleofasciculaceae</taxon>
        <taxon>Moorena</taxon>
    </lineage>
</organism>
<proteinExistence type="predicted"/>
<feature type="domain" description="Co-chaperone DjlA N-terminal" evidence="1">
    <location>
        <begin position="36"/>
        <end position="140"/>
    </location>
</feature>
<evidence type="ECO:0000259" key="1">
    <source>
        <dbReference type="Pfam" id="PF05099"/>
    </source>
</evidence>
<dbReference type="EMBL" id="CP017708">
    <property type="protein sequence ID" value="AOY79168.1"/>
    <property type="molecule type" value="Genomic_DNA"/>
</dbReference>
<dbReference type="InterPro" id="IPR029024">
    <property type="entry name" value="TerB-like"/>
</dbReference>
<sequence length="166" mass="18632">MTSGKTVQLSKYAERKYGFSSNTSVDLEVGVNYGCALLAIAGADGELAEEELQWFIDEQEMMAEDSEAVQEYVETLRKFDWKNANIEELLSGIKYDFSLNFRRCMLYQAIKMSRADGDYHEKEKAAVAKAAEILGVEPSVVVSLESVAEMEETTDRLRIALFETDG</sequence>
<accession>A0A1D9FUW3</accession>
<dbReference type="Gene3D" id="1.10.3680.10">
    <property type="entry name" value="TerB-like"/>
    <property type="match status" value="1"/>
</dbReference>
<dbReference type="SUPFAM" id="SSF158682">
    <property type="entry name" value="TerB-like"/>
    <property type="match status" value="1"/>
</dbReference>
<evidence type="ECO:0000313" key="3">
    <source>
        <dbReference type="Proteomes" id="UP000176944"/>
    </source>
</evidence>
<gene>
    <name evidence="2" type="ORF">BJP36_03810</name>
</gene>
<dbReference type="InterPro" id="IPR007791">
    <property type="entry name" value="DjlA_N"/>
</dbReference>
<protein>
    <submittedName>
        <fullName evidence="2">TerB family tellurite resistance protein</fullName>
    </submittedName>
</protein>
<dbReference type="AlphaFoldDB" id="A0A1D9FUW3"/>
<dbReference type="Pfam" id="PF05099">
    <property type="entry name" value="TerB"/>
    <property type="match status" value="1"/>
</dbReference>
<name>A0A1D9FUW3_MOOP1</name>
<dbReference type="Proteomes" id="UP000176944">
    <property type="component" value="Chromosome"/>
</dbReference>
<evidence type="ECO:0000313" key="2">
    <source>
        <dbReference type="EMBL" id="AOY79168.1"/>
    </source>
</evidence>
<reference evidence="3" key="1">
    <citation type="submission" date="2016-10" db="EMBL/GenBank/DDBJ databases">
        <title>Comparative genomics uncovers the prolific and rare metabolic potential of the cyanobacterial genus Moorea.</title>
        <authorList>
            <person name="Leao T."/>
            <person name="Castelao G."/>
            <person name="Korobeynikov A."/>
            <person name="Monroe E.A."/>
            <person name="Podell S."/>
            <person name="Glukhov E."/>
            <person name="Allen E."/>
            <person name="Gerwick W.H."/>
            <person name="Gerwick L."/>
        </authorList>
    </citation>
    <scope>NUCLEOTIDE SEQUENCE [LARGE SCALE GENOMIC DNA]</scope>
    <source>
        <strain evidence="3">JHB</strain>
    </source>
</reference>